<keyword evidence="9 12" id="KW-0456">Lyase</keyword>
<proteinExistence type="inferred from homology"/>
<dbReference type="RefSeq" id="WP_385877039.1">
    <property type="nucleotide sequence ID" value="NZ_JBHLXE010000084.1"/>
</dbReference>
<feature type="domain" description="Chorismate-utilising enzyme C-terminal" evidence="13">
    <location>
        <begin position="253"/>
        <end position="512"/>
    </location>
</feature>
<evidence type="ECO:0000256" key="1">
    <source>
        <dbReference type="ARBA" id="ARBA00001946"/>
    </source>
</evidence>
<protein>
    <recommendedName>
        <fullName evidence="5 12">Anthranilate synthase component 1</fullName>
        <ecNumber evidence="4 12">4.1.3.27</ecNumber>
    </recommendedName>
</protein>
<dbReference type="Proteomes" id="UP001589758">
    <property type="component" value="Unassembled WGS sequence"/>
</dbReference>
<evidence type="ECO:0000256" key="6">
    <source>
        <dbReference type="ARBA" id="ARBA00022723"/>
    </source>
</evidence>
<dbReference type="Pfam" id="PF00425">
    <property type="entry name" value="Chorismate_bind"/>
    <property type="match status" value="1"/>
</dbReference>
<keyword evidence="6" id="KW-0479">Metal-binding</keyword>
<dbReference type="PANTHER" id="PTHR11236:SF49">
    <property type="entry name" value="ANTHRANILATE SYNTHASE COMPONENT 1"/>
    <property type="match status" value="1"/>
</dbReference>
<evidence type="ECO:0000256" key="10">
    <source>
        <dbReference type="ARBA" id="ARBA00025634"/>
    </source>
</evidence>
<reference evidence="15 16" key="1">
    <citation type="submission" date="2024-09" db="EMBL/GenBank/DDBJ databases">
        <authorList>
            <person name="Sun Q."/>
            <person name="Mori K."/>
        </authorList>
    </citation>
    <scope>NUCLEOTIDE SEQUENCE [LARGE SCALE GENOMIC DNA]</scope>
    <source>
        <strain evidence="15 16">CCM 8545</strain>
    </source>
</reference>
<comment type="catalytic activity">
    <reaction evidence="11 12">
        <text>chorismate + L-glutamine = anthranilate + pyruvate + L-glutamate + H(+)</text>
        <dbReference type="Rhea" id="RHEA:21732"/>
        <dbReference type="ChEBI" id="CHEBI:15361"/>
        <dbReference type="ChEBI" id="CHEBI:15378"/>
        <dbReference type="ChEBI" id="CHEBI:16567"/>
        <dbReference type="ChEBI" id="CHEBI:29748"/>
        <dbReference type="ChEBI" id="CHEBI:29985"/>
        <dbReference type="ChEBI" id="CHEBI:58359"/>
        <dbReference type="EC" id="4.1.3.27"/>
    </reaction>
</comment>
<evidence type="ECO:0000256" key="5">
    <source>
        <dbReference type="ARBA" id="ARBA00020653"/>
    </source>
</evidence>
<accession>A0ABV6CAC9</accession>
<gene>
    <name evidence="15" type="ORF">ACFFIT_07485</name>
</gene>
<comment type="function">
    <text evidence="10">Part of a heterotetrameric complex that catalyzes the two-step biosynthesis of anthranilate, an intermediate in the biosynthesis of L-tryptophan. In the first step, the glutamine-binding beta subunit (TrpG) of anthranilate synthase (AS) provides the glutamine amidotransferase activity which generates ammonia as a substrate that, along with chorismate, is used in the second step, catalyzed by the large alpha subunit of AS (TrpE) to produce anthranilate. In the absence of TrpG, TrpE can synthesize anthranilate directly from chorismate and high concentrations of ammonia.</text>
</comment>
<feature type="domain" description="Anthranilate synthase component I N-terminal" evidence="14">
    <location>
        <begin position="22"/>
        <end position="194"/>
    </location>
</feature>
<dbReference type="PIRSF" id="PIRSF001373">
    <property type="entry name" value="TrpE"/>
    <property type="match status" value="1"/>
</dbReference>
<dbReference type="PRINTS" id="PR00095">
    <property type="entry name" value="ANTSNTHASEI"/>
</dbReference>
<evidence type="ECO:0000256" key="8">
    <source>
        <dbReference type="ARBA" id="ARBA00022842"/>
    </source>
</evidence>
<evidence type="ECO:0000313" key="16">
    <source>
        <dbReference type="Proteomes" id="UP001589758"/>
    </source>
</evidence>
<keyword evidence="8" id="KW-0460">Magnesium</keyword>
<organism evidence="15 16">
    <name type="scientific">Thorsellia kenyensis</name>
    <dbReference type="NCBI Taxonomy" id="1549888"/>
    <lineage>
        <taxon>Bacteria</taxon>
        <taxon>Pseudomonadati</taxon>
        <taxon>Pseudomonadota</taxon>
        <taxon>Gammaproteobacteria</taxon>
        <taxon>Enterobacterales</taxon>
        <taxon>Thorselliaceae</taxon>
        <taxon>Thorsellia</taxon>
    </lineage>
</organism>
<comment type="similarity">
    <text evidence="3 12">Belongs to the anthranilate synthase component I family.</text>
</comment>
<evidence type="ECO:0000256" key="12">
    <source>
        <dbReference type="PIRNR" id="PIRNR001373"/>
    </source>
</evidence>
<keyword evidence="16" id="KW-1185">Reference proteome</keyword>
<dbReference type="PANTHER" id="PTHR11236">
    <property type="entry name" value="AMINOBENZOATE/ANTHRANILATE SYNTHASE"/>
    <property type="match status" value="1"/>
</dbReference>
<comment type="caution">
    <text evidence="15">The sequence shown here is derived from an EMBL/GenBank/DDBJ whole genome shotgun (WGS) entry which is preliminary data.</text>
</comment>
<keyword evidence="12" id="KW-0057">Aromatic amino acid biosynthesis</keyword>
<keyword evidence="7 12" id="KW-0822">Tryptophan biosynthesis</keyword>
<evidence type="ECO:0000256" key="11">
    <source>
        <dbReference type="ARBA" id="ARBA00047683"/>
    </source>
</evidence>
<evidence type="ECO:0000256" key="2">
    <source>
        <dbReference type="ARBA" id="ARBA00004873"/>
    </source>
</evidence>
<sequence>MTNPSAARISTLKMAIPYHKDPTQVFELLCLDKQDSLLLESAEIDSKDNLKSIMIIDSALKITLISKNLCIEAKSKNALVMLDFIRKNYPKELNLLSSSENKLNFEIPLQDQHLDEDTRIKSVSVFDIFRLIQTFDKVDINNPNAIFLGGLFAYDLIYQYESLPEVVNETNCPDLCFYLAETMMFIDHQTQQSHLQATLFSDSPAERNSLLNRLNILHSQLDQKIPIFLKNKVIIEDFHKLNINNVNVNFDDSTYCDQVSSLKNNILAGDIFQVVPSRRFSLACPKPLSAYQVLKKQNPSPYMFYMQDETFTLFGASPESALKYDSKSRQIEIYPIAGTRPRGKNPDGSINFDLDSRLEYEVRNDKKELAEHTMLVDLARNDLSRVCEPGSRYVADLTKVDRYSVVMHLVSRVVGTLRKDLDVLHAYFACMNMGTLTGAPKVKAMSLIAQTEKTKRGSYGGAIGYLNHQGCFDTCIVIRSAYVENDIAHVQAGAGVVLNSVPQLEADESRAKASAVINAIIKAHSQGA</sequence>
<dbReference type="EMBL" id="JBHLXE010000084">
    <property type="protein sequence ID" value="MFC0179928.1"/>
    <property type="molecule type" value="Genomic_DNA"/>
</dbReference>
<keyword evidence="12" id="KW-0028">Amino-acid biosynthesis</keyword>
<evidence type="ECO:0000256" key="9">
    <source>
        <dbReference type="ARBA" id="ARBA00023239"/>
    </source>
</evidence>
<comment type="pathway">
    <text evidence="2 12">Amino-acid biosynthesis; L-tryptophan biosynthesis; L-tryptophan from chorismate: step 1/5.</text>
</comment>
<dbReference type="InterPro" id="IPR005257">
    <property type="entry name" value="Anth_synth_I_TrpE"/>
</dbReference>
<evidence type="ECO:0000259" key="13">
    <source>
        <dbReference type="Pfam" id="PF00425"/>
    </source>
</evidence>
<comment type="cofactor">
    <cofactor evidence="1">
        <name>Mg(2+)</name>
        <dbReference type="ChEBI" id="CHEBI:18420"/>
    </cofactor>
</comment>
<name>A0ABV6CAC9_9GAMM</name>
<evidence type="ECO:0000256" key="7">
    <source>
        <dbReference type="ARBA" id="ARBA00022822"/>
    </source>
</evidence>
<dbReference type="Gene3D" id="3.60.120.10">
    <property type="entry name" value="Anthranilate synthase"/>
    <property type="match status" value="1"/>
</dbReference>
<dbReference type="InterPro" id="IPR019999">
    <property type="entry name" value="Anth_synth_I-like"/>
</dbReference>
<dbReference type="InterPro" id="IPR005801">
    <property type="entry name" value="ADC_synthase"/>
</dbReference>
<dbReference type="EC" id="4.1.3.27" evidence="4 12"/>
<dbReference type="GO" id="GO:0004049">
    <property type="term" value="F:anthranilate synthase activity"/>
    <property type="evidence" value="ECO:0007669"/>
    <property type="project" value="UniProtKB-EC"/>
</dbReference>
<evidence type="ECO:0000259" key="14">
    <source>
        <dbReference type="Pfam" id="PF04715"/>
    </source>
</evidence>
<evidence type="ECO:0000313" key="15">
    <source>
        <dbReference type="EMBL" id="MFC0179928.1"/>
    </source>
</evidence>
<evidence type="ECO:0000256" key="3">
    <source>
        <dbReference type="ARBA" id="ARBA00009562"/>
    </source>
</evidence>
<dbReference type="InterPro" id="IPR006805">
    <property type="entry name" value="Anth_synth_I_N"/>
</dbReference>
<dbReference type="Pfam" id="PF04715">
    <property type="entry name" value="Anth_synt_I_N"/>
    <property type="match status" value="1"/>
</dbReference>
<dbReference type="NCBIfam" id="TIGR00565">
    <property type="entry name" value="trpE_proteo"/>
    <property type="match status" value="1"/>
</dbReference>
<dbReference type="NCBIfam" id="NF010079">
    <property type="entry name" value="PRK13564.1"/>
    <property type="match status" value="1"/>
</dbReference>
<dbReference type="SUPFAM" id="SSF56322">
    <property type="entry name" value="ADC synthase"/>
    <property type="match status" value="1"/>
</dbReference>
<evidence type="ECO:0000256" key="4">
    <source>
        <dbReference type="ARBA" id="ARBA00012266"/>
    </source>
</evidence>
<dbReference type="InterPro" id="IPR015890">
    <property type="entry name" value="Chorismate_C"/>
</dbReference>